<feature type="domain" description="AMP-binding enzyme C-terminal" evidence="4">
    <location>
        <begin position="375"/>
        <end position="450"/>
    </location>
</feature>
<dbReference type="AlphaFoldDB" id="A0A1G8D7U5"/>
<dbReference type="InterPro" id="IPR025110">
    <property type="entry name" value="AMP-bd_C"/>
</dbReference>
<reference evidence="5 6" key="1">
    <citation type="submission" date="2016-10" db="EMBL/GenBank/DDBJ databases">
        <authorList>
            <person name="de Groot N.N."/>
        </authorList>
    </citation>
    <scope>NUCLEOTIDE SEQUENCE [LARGE SCALE GENOMIC DNA]</scope>
    <source>
        <strain evidence="5 6">CGMCC 4.3143</strain>
    </source>
</reference>
<dbReference type="PANTHER" id="PTHR43201:SF5">
    <property type="entry name" value="MEDIUM-CHAIN ACYL-COA LIGASE ACSF2, MITOCHONDRIAL"/>
    <property type="match status" value="1"/>
</dbReference>
<dbReference type="Pfam" id="PF00501">
    <property type="entry name" value="AMP-binding"/>
    <property type="match status" value="1"/>
</dbReference>
<dbReference type="InterPro" id="IPR020845">
    <property type="entry name" value="AMP-binding_CS"/>
</dbReference>
<keyword evidence="6" id="KW-1185">Reference proteome</keyword>
<dbReference type="GO" id="GO:0031956">
    <property type="term" value="F:medium-chain fatty acid-CoA ligase activity"/>
    <property type="evidence" value="ECO:0007669"/>
    <property type="project" value="TreeGrafter"/>
</dbReference>
<evidence type="ECO:0000256" key="1">
    <source>
        <dbReference type="ARBA" id="ARBA00006432"/>
    </source>
</evidence>
<keyword evidence="2" id="KW-0436">Ligase</keyword>
<dbReference type="GO" id="GO:0006631">
    <property type="term" value="P:fatty acid metabolic process"/>
    <property type="evidence" value="ECO:0007669"/>
    <property type="project" value="TreeGrafter"/>
</dbReference>
<evidence type="ECO:0000259" key="4">
    <source>
        <dbReference type="Pfam" id="PF13193"/>
    </source>
</evidence>
<dbReference type="PROSITE" id="PS00455">
    <property type="entry name" value="AMP_BINDING"/>
    <property type="match status" value="1"/>
</dbReference>
<dbReference type="PANTHER" id="PTHR43201">
    <property type="entry name" value="ACYL-COA SYNTHETASE"/>
    <property type="match status" value="1"/>
</dbReference>
<name>A0A1G8D7U5_PSEOR</name>
<evidence type="ECO:0000259" key="3">
    <source>
        <dbReference type="Pfam" id="PF00501"/>
    </source>
</evidence>
<dbReference type="STRING" id="366584.SAMN05216377_12512"/>
<evidence type="ECO:0000256" key="2">
    <source>
        <dbReference type="ARBA" id="ARBA00022598"/>
    </source>
</evidence>
<dbReference type="InterPro" id="IPR045851">
    <property type="entry name" value="AMP-bd_C_sf"/>
</dbReference>
<evidence type="ECO:0000313" key="6">
    <source>
        <dbReference type="Proteomes" id="UP000198967"/>
    </source>
</evidence>
<dbReference type="EMBL" id="FNBE01000025">
    <property type="protein sequence ID" value="SDH53409.1"/>
    <property type="molecule type" value="Genomic_DNA"/>
</dbReference>
<dbReference type="InterPro" id="IPR042099">
    <property type="entry name" value="ANL_N_sf"/>
</dbReference>
<sequence>MPNERVALYSRNSIDYAVSVFAIARAGAVSVPLNFNLGPDEVAYILEHAECSAILAEEQLVPVAIEAMKRADLVDDITLTVAFGDVPPRVDGTWVSFRDLADSAAAGLDDAVTSDVAFLMYTSGTESRPKGAVMTTGALLAQYVSMVVYGEMSSNDRELHVMPLYHAGQLHCFLLPDVYLGATNVLMDGTAPADIMQCVQEHRITKLWLPPTVWISMLRHPDFLRYDLSSIELAYYGASAMPVQVLRELLEVLPNARFFNCYGQTELGGVTTMLGPDDQFRKSGSCGLPTLHEETGIVDADGRHLGVGEVGEIVHRNPQATLGYWRDPERTEAVFRGGWFHSGDLGYLDSEGYLYLVDRVKDMIKTGGENVASREVEEVIFAHPAVAEAAVVGVADPRWIESVTAVVVTRPGFHLEAAELIDFCRSRLAGFKTPKAVYFVGELPKNASGKILKRELRDRYSGAPQ</sequence>
<dbReference type="SUPFAM" id="SSF56801">
    <property type="entry name" value="Acetyl-CoA synthetase-like"/>
    <property type="match status" value="1"/>
</dbReference>
<comment type="similarity">
    <text evidence="1">Belongs to the ATP-dependent AMP-binding enzyme family.</text>
</comment>
<organism evidence="5 6">
    <name type="scientific">Pseudonocardia oroxyli</name>
    <dbReference type="NCBI Taxonomy" id="366584"/>
    <lineage>
        <taxon>Bacteria</taxon>
        <taxon>Bacillati</taxon>
        <taxon>Actinomycetota</taxon>
        <taxon>Actinomycetes</taxon>
        <taxon>Pseudonocardiales</taxon>
        <taxon>Pseudonocardiaceae</taxon>
        <taxon>Pseudonocardia</taxon>
    </lineage>
</organism>
<accession>A0A1G8D7U5</accession>
<dbReference type="Gene3D" id="3.40.50.12780">
    <property type="entry name" value="N-terminal domain of ligase-like"/>
    <property type="match status" value="1"/>
</dbReference>
<protein>
    <submittedName>
        <fullName evidence="5">Fatty-acyl-CoA synthase</fullName>
    </submittedName>
</protein>
<feature type="domain" description="AMP-dependent synthetase/ligase" evidence="3">
    <location>
        <begin position="2"/>
        <end position="325"/>
    </location>
</feature>
<dbReference type="Pfam" id="PF13193">
    <property type="entry name" value="AMP-binding_C"/>
    <property type="match status" value="1"/>
</dbReference>
<proteinExistence type="inferred from homology"/>
<evidence type="ECO:0000313" key="5">
    <source>
        <dbReference type="EMBL" id="SDH53409.1"/>
    </source>
</evidence>
<dbReference type="Gene3D" id="3.30.300.30">
    <property type="match status" value="1"/>
</dbReference>
<dbReference type="Proteomes" id="UP000198967">
    <property type="component" value="Unassembled WGS sequence"/>
</dbReference>
<dbReference type="InterPro" id="IPR000873">
    <property type="entry name" value="AMP-dep_synth/lig_dom"/>
</dbReference>
<gene>
    <name evidence="5" type="ORF">SAMN05216377_12512</name>
</gene>
<dbReference type="FunFam" id="3.30.300.30:FF:000008">
    <property type="entry name" value="2,3-dihydroxybenzoate-AMP ligase"/>
    <property type="match status" value="1"/>
</dbReference>